<dbReference type="AlphaFoldDB" id="A0A1T5BMS8"/>
<dbReference type="Gene3D" id="1.10.390.10">
    <property type="entry name" value="Neutral Protease Domain 2"/>
    <property type="match status" value="1"/>
</dbReference>
<dbReference type="Proteomes" id="UP000190541">
    <property type="component" value="Unassembled WGS sequence"/>
</dbReference>
<gene>
    <name evidence="1" type="ORF">SAMN05660226_01601</name>
</gene>
<dbReference type="SUPFAM" id="SSF55486">
    <property type="entry name" value="Metalloproteases ('zincins'), catalytic domain"/>
    <property type="match status" value="1"/>
</dbReference>
<keyword evidence="2" id="KW-1185">Reference proteome</keyword>
<dbReference type="EMBL" id="FUYS01000003">
    <property type="protein sequence ID" value="SKB48562.1"/>
    <property type="molecule type" value="Genomic_DNA"/>
</dbReference>
<evidence type="ECO:0000313" key="1">
    <source>
        <dbReference type="EMBL" id="SKB48562.1"/>
    </source>
</evidence>
<evidence type="ECO:0000313" key="2">
    <source>
        <dbReference type="Proteomes" id="UP000190541"/>
    </source>
</evidence>
<organism evidence="1 2">
    <name type="scientific">Parapedobacter luteus</name>
    <dbReference type="NCBI Taxonomy" id="623280"/>
    <lineage>
        <taxon>Bacteria</taxon>
        <taxon>Pseudomonadati</taxon>
        <taxon>Bacteroidota</taxon>
        <taxon>Sphingobacteriia</taxon>
        <taxon>Sphingobacteriales</taxon>
        <taxon>Sphingobacteriaceae</taxon>
        <taxon>Parapedobacter</taxon>
    </lineage>
</organism>
<protein>
    <recommendedName>
        <fullName evidence="3">Peptidase M1 membrane alanine aminopeptidase domain-containing protein</fullName>
    </recommendedName>
</protein>
<sequence>MGSAPGGKHISILIRPLPKAVVRIQKAEGNYITLVNDLDEFYTLAHEVSHTWWNRGNHHSMEKWLTESFAEYASLMYLRFSEGDEPFNTKIQKLREKSVDLPSLLLSDRFGRFGNDLLYVKDGLFLFFKIPDVMSLFVLYLGGTIG</sequence>
<reference evidence="1 2" key="1">
    <citation type="submission" date="2017-02" db="EMBL/GenBank/DDBJ databases">
        <authorList>
            <person name="Peterson S.W."/>
        </authorList>
    </citation>
    <scope>NUCLEOTIDE SEQUENCE [LARGE SCALE GENOMIC DNA]</scope>
    <source>
        <strain evidence="1 2">DSM 22899</strain>
    </source>
</reference>
<proteinExistence type="predicted"/>
<dbReference type="InterPro" id="IPR027268">
    <property type="entry name" value="Peptidase_M4/M1_CTD_sf"/>
</dbReference>
<accession>A0A1T5BMS8</accession>
<name>A0A1T5BMS8_9SPHI</name>
<dbReference type="STRING" id="623280.SAMN05660226_01601"/>
<evidence type="ECO:0008006" key="3">
    <source>
        <dbReference type="Google" id="ProtNLM"/>
    </source>
</evidence>